<accession>A0A5B8YIY0</accession>
<feature type="transmembrane region" description="Helical" evidence="1">
    <location>
        <begin position="644"/>
        <end position="666"/>
    </location>
</feature>
<dbReference type="RefSeq" id="WP_146833020.1">
    <property type="nucleotide sequence ID" value="NZ_CP042476.1"/>
</dbReference>
<feature type="transmembrane region" description="Helical" evidence="1">
    <location>
        <begin position="743"/>
        <end position="765"/>
    </location>
</feature>
<dbReference type="KEGG" id="anp:FK178_07560"/>
<keyword evidence="1" id="KW-1133">Transmembrane helix</keyword>
<evidence type="ECO:0000256" key="1">
    <source>
        <dbReference type="SAM" id="Phobius"/>
    </source>
</evidence>
<feature type="transmembrane region" description="Helical" evidence="1">
    <location>
        <begin position="678"/>
        <end position="697"/>
    </location>
</feature>
<feature type="transmembrane region" description="Helical" evidence="1">
    <location>
        <begin position="614"/>
        <end position="638"/>
    </location>
</feature>
<dbReference type="SUPFAM" id="SSF53335">
    <property type="entry name" value="S-adenosyl-L-methionine-dependent methyltransferases"/>
    <property type="match status" value="1"/>
</dbReference>
<keyword evidence="1" id="KW-0472">Membrane</keyword>
<dbReference type="AlphaFoldDB" id="A0A5B8YIY0"/>
<organism evidence="2 3">
    <name type="scientific">Antarcticibacterium arcticum</name>
    <dbReference type="NCBI Taxonomy" id="2585771"/>
    <lineage>
        <taxon>Bacteria</taxon>
        <taxon>Pseudomonadati</taxon>
        <taxon>Bacteroidota</taxon>
        <taxon>Flavobacteriia</taxon>
        <taxon>Flavobacteriales</taxon>
        <taxon>Flavobacteriaceae</taxon>
        <taxon>Antarcticibacterium</taxon>
    </lineage>
</organism>
<feature type="transmembrane region" description="Helical" evidence="1">
    <location>
        <begin position="40"/>
        <end position="60"/>
    </location>
</feature>
<evidence type="ECO:0008006" key="4">
    <source>
        <dbReference type="Google" id="ProtNLM"/>
    </source>
</evidence>
<feature type="transmembrane region" description="Helical" evidence="1">
    <location>
        <begin position="12"/>
        <end position="34"/>
    </location>
</feature>
<protein>
    <recommendedName>
        <fullName evidence="4">Spermidine synthase-like protein</fullName>
    </recommendedName>
</protein>
<feature type="transmembrane region" description="Helical" evidence="1">
    <location>
        <begin position="111"/>
        <end position="137"/>
    </location>
</feature>
<reference evidence="2 3" key="1">
    <citation type="submission" date="2019-08" db="EMBL/GenBank/DDBJ databases">
        <title>Antarcticibacterium arcticum sp. nov., a bacterium isolated from marine sediment of the Canadian Beaufort Sea.</title>
        <authorList>
            <person name="Lee Y.M."/>
            <person name="Baek K."/>
            <person name="Lee D.-H."/>
            <person name="Shin S.C."/>
            <person name="Jin Y.K."/>
            <person name="Park Y."/>
        </authorList>
    </citation>
    <scope>NUCLEOTIDE SEQUENCE [LARGE SCALE GENOMIC DNA]</scope>
    <source>
        <strain evidence="2 3">PAMC 28998</strain>
    </source>
</reference>
<dbReference type="Proteomes" id="UP000321954">
    <property type="component" value="Chromosome"/>
</dbReference>
<sequence>MLSFSKFNRLYFSLGLLSLSMIAYQLSLMQYLSIVQWYHFAYMVIAIALLGFGAAGTFIAIFRSFLLRKSDFLLPLFMVLTGISMPFILWLSGQPFARFDTYLLFVERSRLWQLLLYELLFFIPFFFCALAIGLVFVKYTHRIGKLYFSNLVGSGLGGLAAIVLFWTAFPTQIPYITGIISLLAASVIVPLHQKRNWLISIGIAGLLLIIPVFYSPSSLPFSQYKSLSQTLDLPDVKIEASANSPYGWVQYVSSPVLRYAPGLSLSFTGEVPVIDAVFTNGDWAGAVLRSSKDSRILDYTTSAVAWEPGRHKKVLILDAGTGVRTQYAVLRGAAEVDHVEPNGLVSRFSQDNTGFGLSEAVRLYRQDSRSFLAQCEKSYNLISLPPLGAFGGTAGLGALQEEYLLTKNSFSLIFDLLENDGFFEITVWLDYPYRNPLKIVATISETLAENNLAQPEKHLVAVRSWNTLSFLVKKSPFKESEVQAIRNFCDRLYFDPMLLPGITPEERTHYNLLEDHSLFNLTDSLVSGNRERIYENYDFHLRPATDDKPYFSQFLRLKSLPHLQEIFGNQSAFFIELGYLIVGVTFLQSLLLAIVLIILPLFRLKQHLKNKGFTLLYFSGLGMGFMFVEIVLIQRLVLYLGHPVYSVAAVVSGMLLLSGLGSWLSSGVTLSIESIRKIVFLIVSILLIYAGILPWLLQAGMGFSMWAKVPFALVLIGLPSFFMGMPFPMGLQFLSQRNEAGVPWAWGVNGCLSVVSASLATILAIEVGFSMLMLLASAAYLITLASSFLVRKR</sequence>
<evidence type="ECO:0000313" key="2">
    <source>
        <dbReference type="EMBL" id="QED37591.1"/>
    </source>
</evidence>
<name>A0A5B8YIY0_9FLAO</name>
<feature type="transmembrane region" description="Helical" evidence="1">
    <location>
        <begin position="72"/>
        <end position="91"/>
    </location>
</feature>
<proteinExistence type="predicted"/>
<keyword evidence="3" id="KW-1185">Reference proteome</keyword>
<keyword evidence="1" id="KW-0812">Transmembrane</keyword>
<dbReference type="InterPro" id="IPR029063">
    <property type="entry name" value="SAM-dependent_MTases_sf"/>
</dbReference>
<feature type="transmembrane region" description="Helical" evidence="1">
    <location>
        <begin position="146"/>
        <end position="166"/>
    </location>
</feature>
<dbReference type="OrthoDB" id="127145at2"/>
<evidence type="ECO:0000313" key="3">
    <source>
        <dbReference type="Proteomes" id="UP000321954"/>
    </source>
</evidence>
<gene>
    <name evidence="2" type="ORF">FK178_07560</name>
</gene>
<dbReference type="Gene3D" id="3.40.50.150">
    <property type="entry name" value="Vaccinia Virus protein VP39"/>
    <property type="match status" value="1"/>
</dbReference>
<feature type="transmembrane region" description="Helical" evidence="1">
    <location>
        <begin position="709"/>
        <end position="731"/>
    </location>
</feature>
<feature type="transmembrane region" description="Helical" evidence="1">
    <location>
        <begin position="577"/>
        <end position="602"/>
    </location>
</feature>
<feature type="transmembrane region" description="Helical" evidence="1">
    <location>
        <begin position="196"/>
        <end position="214"/>
    </location>
</feature>
<feature type="transmembrane region" description="Helical" evidence="1">
    <location>
        <begin position="771"/>
        <end position="790"/>
    </location>
</feature>
<dbReference type="EMBL" id="CP042476">
    <property type="protein sequence ID" value="QED37591.1"/>
    <property type="molecule type" value="Genomic_DNA"/>
</dbReference>
<feature type="transmembrane region" description="Helical" evidence="1">
    <location>
        <begin position="172"/>
        <end position="189"/>
    </location>
</feature>